<comment type="subcellular location">
    <subcellularLocation>
        <location evidence="1">Nucleus</location>
    </subcellularLocation>
</comment>
<protein>
    <recommendedName>
        <fullName evidence="9">Copper-fist domain-containing protein</fullName>
    </recommendedName>
</protein>
<dbReference type="SMART" id="SM01090">
    <property type="entry name" value="Copper-fist"/>
    <property type="match status" value="1"/>
</dbReference>
<evidence type="ECO:0000256" key="5">
    <source>
        <dbReference type="ARBA" id="ARBA00023015"/>
    </source>
</evidence>
<reference evidence="10" key="1">
    <citation type="submission" date="2020-12" db="EMBL/GenBank/DDBJ databases">
        <title>Metabolic potential, ecology and presence of endohyphal bacteria is reflected in genomic diversity of Mucoromycotina.</title>
        <authorList>
            <person name="Muszewska A."/>
            <person name="Okrasinska A."/>
            <person name="Steczkiewicz K."/>
            <person name="Drgas O."/>
            <person name="Orlowska M."/>
            <person name="Perlinska-Lenart U."/>
            <person name="Aleksandrzak-Piekarczyk T."/>
            <person name="Szatraj K."/>
            <person name="Zielenkiewicz U."/>
            <person name="Pilsyk S."/>
            <person name="Malc E."/>
            <person name="Mieczkowski P."/>
            <person name="Kruszewska J.S."/>
            <person name="Biernat P."/>
            <person name="Pawlowska J."/>
        </authorList>
    </citation>
    <scope>NUCLEOTIDE SEQUENCE</scope>
    <source>
        <strain evidence="10">WA0000067209</strain>
    </source>
</reference>
<evidence type="ECO:0000256" key="4">
    <source>
        <dbReference type="ARBA" id="ARBA00023008"/>
    </source>
</evidence>
<keyword evidence="5" id="KW-0805">Transcription regulation</keyword>
<keyword evidence="4" id="KW-0186">Copper</keyword>
<dbReference type="GO" id="GO:0006879">
    <property type="term" value="P:intracellular iron ion homeostasis"/>
    <property type="evidence" value="ECO:0007669"/>
    <property type="project" value="TreeGrafter"/>
</dbReference>
<sequence>MYINDVKFACATCIKGHRSSHCNHADRQLFEIKKKGRPVTQCAHCRDLRKQRQIHVKCICMDRSTSQSEPATASSSPSDMEHTAQCTCKKAKKKTSLRRPVHNPSLIAIDMTQSAPSSRGTPSPPTSASPYLHEPNSWSWALIAPKQDNIDTDSRPNHHLSANDNGDYSFVFHKSAHGKNQKQQRRRSSLSSRSSLIHTPACTHQLARAPSSDSSVKSEPVVLSDNEGNSFALYSGSSDKHNLQHPLSGSDPLGSKAIFPTDLDDEAAAAGSLDFSFNLSNDLAMLIGDKQATPGEAEDMANFPISSTSSVSGDFTEDLSNTLTFDSAAELMAIFDTDLPQPLPPIQPPPPQRPKHTHHRPTNQSCCGSFAPSNACCNDTSLPGESVCISITPVGGAASNQQQPSTRIVTCRCGIGCTCPGCLVHAGASWLMDPYAGVPSSGCSSDDEDLVMMDEGTSKPALQWLNNSTPEPM</sequence>
<evidence type="ECO:0000256" key="6">
    <source>
        <dbReference type="ARBA" id="ARBA00023163"/>
    </source>
</evidence>
<keyword evidence="6" id="KW-0804">Transcription</keyword>
<evidence type="ECO:0000256" key="2">
    <source>
        <dbReference type="ARBA" id="ARBA00022723"/>
    </source>
</evidence>
<feature type="compositionally biased region" description="Polar residues" evidence="8">
    <location>
        <begin position="67"/>
        <end position="78"/>
    </location>
</feature>
<feature type="compositionally biased region" description="Basic residues" evidence="8">
    <location>
        <begin position="176"/>
        <end position="188"/>
    </location>
</feature>
<organism evidence="10 11">
    <name type="scientific">Mortierella isabellina</name>
    <name type="common">Filamentous fungus</name>
    <name type="synonym">Umbelopsis isabellina</name>
    <dbReference type="NCBI Taxonomy" id="91625"/>
    <lineage>
        <taxon>Eukaryota</taxon>
        <taxon>Fungi</taxon>
        <taxon>Fungi incertae sedis</taxon>
        <taxon>Mucoromycota</taxon>
        <taxon>Mucoromycotina</taxon>
        <taxon>Umbelopsidomycetes</taxon>
        <taxon>Umbelopsidales</taxon>
        <taxon>Umbelopsidaceae</taxon>
        <taxon>Umbelopsis</taxon>
    </lineage>
</organism>
<dbReference type="Pfam" id="PF00649">
    <property type="entry name" value="Copper-fist"/>
    <property type="match status" value="1"/>
</dbReference>
<evidence type="ECO:0000256" key="7">
    <source>
        <dbReference type="ARBA" id="ARBA00023242"/>
    </source>
</evidence>
<dbReference type="GO" id="GO:0000981">
    <property type="term" value="F:DNA-binding transcription factor activity, RNA polymerase II-specific"/>
    <property type="evidence" value="ECO:0007669"/>
    <property type="project" value="TreeGrafter"/>
</dbReference>
<dbReference type="SMART" id="SM00412">
    <property type="entry name" value="Cu_FIST"/>
    <property type="match status" value="1"/>
</dbReference>
<dbReference type="Gene3D" id="3.90.430.10">
    <property type="entry name" value="Copper fist DNA-binding domain"/>
    <property type="match status" value="1"/>
</dbReference>
<dbReference type="PRINTS" id="PR00617">
    <property type="entry name" value="COPPERFIST"/>
</dbReference>
<dbReference type="GO" id="GO:0045944">
    <property type="term" value="P:positive regulation of transcription by RNA polymerase II"/>
    <property type="evidence" value="ECO:0007669"/>
    <property type="project" value="TreeGrafter"/>
</dbReference>
<dbReference type="EMBL" id="JAEPQZ010000015">
    <property type="protein sequence ID" value="KAG2173168.1"/>
    <property type="molecule type" value="Genomic_DNA"/>
</dbReference>
<dbReference type="AlphaFoldDB" id="A0A8H7UAV4"/>
<dbReference type="Proteomes" id="UP000654370">
    <property type="component" value="Unassembled WGS sequence"/>
</dbReference>
<feature type="region of interest" description="Disordered" evidence="8">
    <location>
        <begin position="176"/>
        <end position="196"/>
    </location>
</feature>
<comment type="caution">
    <text evidence="10">The sequence shown here is derived from an EMBL/GenBank/DDBJ whole genome shotgun (WGS) entry which is preliminary data.</text>
</comment>
<proteinExistence type="predicted"/>
<keyword evidence="11" id="KW-1185">Reference proteome</keyword>
<dbReference type="PANTHER" id="PTHR28088:SF5">
    <property type="entry name" value="TRANSCRIPTIONAL ACTIVATOR HAA1-RELATED"/>
    <property type="match status" value="1"/>
</dbReference>
<dbReference type="PANTHER" id="PTHR28088">
    <property type="entry name" value="TRANSCRIPTIONAL ACTIVATOR HAA1-RELATED"/>
    <property type="match status" value="1"/>
</dbReference>
<keyword evidence="7" id="KW-0539">Nucleus</keyword>
<feature type="compositionally biased region" description="Basic residues" evidence="8">
    <location>
        <begin position="89"/>
        <end position="101"/>
    </location>
</feature>
<dbReference type="GO" id="GO:0006878">
    <property type="term" value="P:intracellular copper ion homeostasis"/>
    <property type="evidence" value="ECO:0007669"/>
    <property type="project" value="TreeGrafter"/>
</dbReference>
<keyword evidence="3" id="KW-0862">Zinc</keyword>
<dbReference type="GO" id="GO:0000978">
    <property type="term" value="F:RNA polymerase II cis-regulatory region sequence-specific DNA binding"/>
    <property type="evidence" value="ECO:0007669"/>
    <property type="project" value="TreeGrafter"/>
</dbReference>
<dbReference type="InterPro" id="IPR001083">
    <property type="entry name" value="Cu_fist_DNA-bd_dom"/>
</dbReference>
<gene>
    <name evidence="10" type="ORF">INT43_004542</name>
</gene>
<dbReference type="InterPro" id="IPR051763">
    <property type="entry name" value="Copper_Homeo_Regul"/>
</dbReference>
<evidence type="ECO:0000313" key="10">
    <source>
        <dbReference type="EMBL" id="KAG2173168.1"/>
    </source>
</evidence>
<dbReference type="PROSITE" id="PS50073">
    <property type="entry name" value="COPPER_FIST_2"/>
    <property type="match status" value="1"/>
</dbReference>
<evidence type="ECO:0000256" key="3">
    <source>
        <dbReference type="ARBA" id="ARBA00022833"/>
    </source>
</evidence>
<evidence type="ECO:0000313" key="11">
    <source>
        <dbReference type="Proteomes" id="UP000654370"/>
    </source>
</evidence>
<keyword evidence="2" id="KW-0479">Metal-binding</keyword>
<evidence type="ECO:0000256" key="1">
    <source>
        <dbReference type="ARBA" id="ARBA00004123"/>
    </source>
</evidence>
<dbReference type="OrthoDB" id="2400571at2759"/>
<accession>A0A8H7UAV4</accession>
<feature type="domain" description="Copper-fist" evidence="9">
    <location>
        <begin position="1"/>
        <end position="39"/>
    </location>
</feature>
<dbReference type="GO" id="GO:0005507">
    <property type="term" value="F:copper ion binding"/>
    <property type="evidence" value="ECO:0007669"/>
    <property type="project" value="InterPro"/>
</dbReference>
<evidence type="ECO:0000259" key="9">
    <source>
        <dbReference type="PROSITE" id="PS50073"/>
    </source>
</evidence>
<dbReference type="InterPro" id="IPR036395">
    <property type="entry name" value="Cu_fist_DNA-bd_dom_sf"/>
</dbReference>
<feature type="region of interest" description="Disordered" evidence="8">
    <location>
        <begin position="67"/>
        <end position="132"/>
    </location>
</feature>
<dbReference type="FunFam" id="3.90.430.10:FF:000001">
    <property type="entry name" value="Copper fist DNA-binding protein"/>
    <property type="match status" value="1"/>
</dbReference>
<name>A0A8H7UAV4_MORIS</name>
<dbReference type="GO" id="GO:0005634">
    <property type="term" value="C:nucleus"/>
    <property type="evidence" value="ECO:0007669"/>
    <property type="project" value="UniProtKB-SubCell"/>
</dbReference>
<dbReference type="SUPFAM" id="SSF57879">
    <property type="entry name" value="Zinc domain conserved in yeast copper-regulated transcription factors"/>
    <property type="match status" value="1"/>
</dbReference>
<evidence type="ECO:0000256" key="8">
    <source>
        <dbReference type="SAM" id="MobiDB-lite"/>
    </source>
</evidence>